<dbReference type="EnsemblPlants" id="Pp3c1_37030V3.1">
    <property type="protein sequence ID" value="Pp3c1_37030V3.1"/>
    <property type="gene ID" value="Pp3c1_37030"/>
</dbReference>
<name>A0A2K1LB87_PHYPA</name>
<evidence type="ECO:0000313" key="4">
    <source>
        <dbReference type="Proteomes" id="UP000006727"/>
    </source>
</evidence>
<dbReference type="Gramene" id="Pp3c1_37000V3.1">
    <property type="protein sequence ID" value="Pp3c1_37000V3.1"/>
    <property type="gene ID" value="Pp3c1_37000"/>
</dbReference>
<gene>
    <name evidence="1" type="ORF">PHYPA_001718</name>
    <name evidence="2" type="ORF">PHYPA_001719</name>
</gene>
<reference evidence="3" key="3">
    <citation type="submission" date="2020-12" db="UniProtKB">
        <authorList>
            <consortium name="EnsemblPlants"/>
        </authorList>
    </citation>
    <scope>IDENTIFICATION</scope>
</reference>
<dbReference type="EnsemblPlants" id="Pp3c1_37000V3.1">
    <property type="protein sequence ID" value="Pp3c1_37000V3.1"/>
    <property type="gene ID" value="Pp3c1_37000"/>
</dbReference>
<evidence type="ECO:0000313" key="1">
    <source>
        <dbReference type="EMBL" id="PNR63293.1"/>
    </source>
</evidence>
<accession>A0A2K1LB87</accession>
<organism evidence="2">
    <name type="scientific">Physcomitrium patens</name>
    <name type="common">Spreading-leaved earth moss</name>
    <name type="synonym">Physcomitrella patens</name>
    <dbReference type="NCBI Taxonomy" id="3218"/>
    <lineage>
        <taxon>Eukaryota</taxon>
        <taxon>Viridiplantae</taxon>
        <taxon>Streptophyta</taxon>
        <taxon>Embryophyta</taxon>
        <taxon>Bryophyta</taxon>
        <taxon>Bryophytina</taxon>
        <taxon>Bryopsida</taxon>
        <taxon>Funariidae</taxon>
        <taxon>Funariales</taxon>
        <taxon>Funariaceae</taxon>
        <taxon>Physcomitrium</taxon>
    </lineage>
</organism>
<dbReference type="Gramene" id="Pp3c1_37030V3.1">
    <property type="protein sequence ID" value="Pp3c1_37030V3.1"/>
    <property type="gene ID" value="Pp3c1_37030"/>
</dbReference>
<dbReference type="InParanoid" id="A0A2K1LB87"/>
<reference evidence="2 4" key="1">
    <citation type="journal article" date="2008" name="Science">
        <title>The Physcomitrella genome reveals evolutionary insights into the conquest of land by plants.</title>
        <authorList>
            <person name="Rensing S."/>
            <person name="Lang D."/>
            <person name="Zimmer A."/>
            <person name="Terry A."/>
            <person name="Salamov A."/>
            <person name="Shapiro H."/>
            <person name="Nishiyama T."/>
            <person name="Perroud P.-F."/>
            <person name="Lindquist E."/>
            <person name="Kamisugi Y."/>
            <person name="Tanahashi T."/>
            <person name="Sakakibara K."/>
            <person name="Fujita T."/>
            <person name="Oishi K."/>
            <person name="Shin-I T."/>
            <person name="Kuroki Y."/>
            <person name="Toyoda A."/>
            <person name="Suzuki Y."/>
            <person name="Hashimoto A."/>
            <person name="Yamaguchi K."/>
            <person name="Sugano A."/>
            <person name="Kohara Y."/>
            <person name="Fujiyama A."/>
            <person name="Anterola A."/>
            <person name="Aoki S."/>
            <person name="Ashton N."/>
            <person name="Barbazuk W.B."/>
            <person name="Barker E."/>
            <person name="Bennetzen J."/>
            <person name="Bezanilla M."/>
            <person name="Blankenship R."/>
            <person name="Cho S.H."/>
            <person name="Dutcher S."/>
            <person name="Estelle M."/>
            <person name="Fawcett J.A."/>
            <person name="Gundlach H."/>
            <person name="Hanada K."/>
            <person name="Heyl A."/>
            <person name="Hicks K.A."/>
            <person name="Hugh J."/>
            <person name="Lohr M."/>
            <person name="Mayer K."/>
            <person name="Melkozernov A."/>
            <person name="Murata T."/>
            <person name="Nelson D."/>
            <person name="Pils B."/>
            <person name="Prigge M."/>
            <person name="Reiss B."/>
            <person name="Renner T."/>
            <person name="Rombauts S."/>
            <person name="Rushton P."/>
            <person name="Sanderfoot A."/>
            <person name="Schween G."/>
            <person name="Shiu S.-H."/>
            <person name="Stueber K."/>
            <person name="Theodoulou F.L."/>
            <person name="Tu H."/>
            <person name="Van de Peer Y."/>
            <person name="Verrier P.J."/>
            <person name="Waters E."/>
            <person name="Wood A."/>
            <person name="Yang L."/>
            <person name="Cove D."/>
            <person name="Cuming A."/>
            <person name="Hasebe M."/>
            <person name="Lucas S."/>
            <person name="Mishler D.B."/>
            <person name="Reski R."/>
            <person name="Grigoriev I."/>
            <person name="Quatrano R.S."/>
            <person name="Boore J.L."/>
        </authorList>
    </citation>
    <scope>NUCLEOTIDE SEQUENCE [LARGE SCALE GENOMIC DNA]</scope>
    <source>
        <strain evidence="3 4">cv. Gransden 2004</strain>
    </source>
</reference>
<evidence type="ECO:0000313" key="3">
    <source>
        <dbReference type="EnsemblPlants" id="Pp3c1_37000V3.1"/>
    </source>
</evidence>
<sequence length="21" mass="2503">MLYPSYQLESKKAMQGRLYVP</sequence>
<evidence type="ECO:0000313" key="2">
    <source>
        <dbReference type="EMBL" id="PNR63294.1"/>
    </source>
</evidence>
<proteinExistence type="predicted"/>
<protein>
    <submittedName>
        <fullName evidence="2 3">Uncharacterized protein</fullName>
    </submittedName>
</protein>
<dbReference type="Proteomes" id="UP000006727">
    <property type="component" value="Chromosome 1"/>
</dbReference>
<dbReference type="AlphaFoldDB" id="A0A2K1LB87"/>
<keyword evidence="4" id="KW-1185">Reference proteome</keyword>
<dbReference type="EMBL" id="ABEU02000001">
    <property type="protein sequence ID" value="PNR63294.1"/>
    <property type="molecule type" value="Genomic_DNA"/>
</dbReference>
<dbReference type="EMBL" id="ABEU02000001">
    <property type="protein sequence ID" value="PNR63293.1"/>
    <property type="molecule type" value="Genomic_DNA"/>
</dbReference>
<reference evidence="2 4" key="2">
    <citation type="journal article" date="2018" name="Plant J.">
        <title>The Physcomitrella patens chromosome-scale assembly reveals moss genome structure and evolution.</title>
        <authorList>
            <person name="Lang D."/>
            <person name="Ullrich K.K."/>
            <person name="Murat F."/>
            <person name="Fuchs J."/>
            <person name="Jenkins J."/>
            <person name="Haas F.B."/>
            <person name="Piednoel M."/>
            <person name="Gundlach H."/>
            <person name="Van Bel M."/>
            <person name="Meyberg R."/>
            <person name="Vives C."/>
            <person name="Morata J."/>
            <person name="Symeonidi A."/>
            <person name="Hiss M."/>
            <person name="Muchero W."/>
            <person name="Kamisugi Y."/>
            <person name="Saleh O."/>
            <person name="Blanc G."/>
            <person name="Decker E.L."/>
            <person name="van Gessel N."/>
            <person name="Grimwood J."/>
            <person name="Hayes R.D."/>
            <person name="Graham S.W."/>
            <person name="Gunter L.E."/>
            <person name="McDaniel S.F."/>
            <person name="Hoernstein S.N.W."/>
            <person name="Larsson A."/>
            <person name="Li F.W."/>
            <person name="Perroud P.F."/>
            <person name="Phillips J."/>
            <person name="Ranjan P."/>
            <person name="Rokshar D.S."/>
            <person name="Rothfels C.J."/>
            <person name="Schneider L."/>
            <person name="Shu S."/>
            <person name="Stevenson D.W."/>
            <person name="Thummler F."/>
            <person name="Tillich M."/>
            <person name="Villarreal Aguilar J.C."/>
            <person name="Widiez T."/>
            <person name="Wong G.K."/>
            <person name="Wymore A."/>
            <person name="Zhang Y."/>
            <person name="Zimmer A.D."/>
            <person name="Quatrano R.S."/>
            <person name="Mayer K.F.X."/>
            <person name="Goodstein D."/>
            <person name="Casacuberta J.M."/>
            <person name="Vandepoele K."/>
            <person name="Reski R."/>
            <person name="Cuming A.C."/>
            <person name="Tuskan G.A."/>
            <person name="Maumus F."/>
            <person name="Salse J."/>
            <person name="Schmutz J."/>
            <person name="Rensing S.A."/>
        </authorList>
    </citation>
    <scope>NUCLEOTIDE SEQUENCE [LARGE SCALE GENOMIC DNA]</scope>
    <source>
        <strain evidence="3 4">cv. Gransden 2004</strain>
    </source>
</reference>